<proteinExistence type="predicted"/>
<gene>
    <name evidence="2" type="ORF">O4213_00955</name>
</gene>
<dbReference type="Pfam" id="PF00561">
    <property type="entry name" value="Abhydrolase_1"/>
    <property type="match status" value="1"/>
</dbReference>
<keyword evidence="3" id="KW-1185">Reference proteome</keyword>
<dbReference type="Gene3D" id="3.40.50.1820">
    <property type="entry name" value="alpha/beta hydrolase"/>
    <property type="match status" value="1"/>
</dbReference>
<accession>A0ABT4MR61</accession>
<evidence type="ECO:0000259" key="1">
    <source>
        <dbReference type="Pfam" id="PF00561"/>
    </source>
</evidence>
<dbReference type="EMBL" id="JAPWIE010000001">
    <property type="protein sequence ID" value="MCZ4548531.1"/>
    <property type="molecule type" value="Genomic_DNA"/>
</dbReference>
<comment type="caution">
    <text evidence="2">The sequence shown here is derived from an EMBL/GenBank/DDBJ whole genome shotgun (WGS) entry which is preliminary data.</text>
</comment>
<dbReference type="GO" id="GO:0016787">
    <property type="term" value="F:hydrolase activity"/>
    <property type="evidence" value="ECO:0007669"/>
    <property type="project" value="UniProtKB-KW"/>
</dbReference>
<name>A0ABT4MR61_GORRU</name>
<protein>
    <submittedName>
        <fullName evidence="2">Alpha/beta hydrolase</fullName>
    </submittedName>
</protein>
<dbReference type="InterPro" id="IPR029058">
    <property type="entry name" value="AB_hydrolase_fold"/>
</dbReference>
<keyword evidence="2" id="KW-0378">Hydrolase</keyword>
<dbReference type="InterPro" id="IPR000073">
    <property type="entry name" value="AB_hydrolase_1"/>
</dbReference>
<evidence type="ECO:0000313" key="2">
    <source>
        <dbReference type="EMBL" id="MCZ4548531.1"/>
    </source>
</evidence>
<sequence>MQTESDHVRLPGDGVDLAADRWALAGVSRGDVLLLHGGGQTRHSWQSTGIRLAQHGWTAYSIDARGHGGSQWAKDGDYSSSAQARDIRAVAGSLDTSPVLVGASMGGMAALTAQADYRLGRALVLVDITPKAETAGIERIRQFMESGLGGFDTLADAVDAVVAYNPTRSRPPREEGLRKNLRRRDGRWYWHWDPRLLEHSENGPDVAAAREVRARRAARSITVPTLLIRGAQSDVVSADGAEDLLQAIPGSKHIDVGGAGHMVSGDDNGVLSQGLVEFLDTDVPPARP</sequence>
<dbReference type="PANTHER" id="PTHR43194">
    <property type="entry name" value="HYDROLASE ALPHA/BETA FOLD FAMILY"/>
    <property type="match status" value="1"/>
</dbReference>
<dbReference type="InterPro" id="IPR050228">
    <property type="entry name" value="Carboxylesterase_BioH"/>
</dbReference>
<dbReference type="SUPFAM" id="SSF53474">
    <property type="entry name" value="alpha/beta-Hydrolases"/>
    <property type="match status" value="1"/>
</dbReference>
<reference evidence="2" key="1">
    <citation type="submission" date="2022-12" db="EMBL/GenBank/DDBJ databases">
        <authorList>
            <person name="Krivoruchko A.V."/>
            <person name="Elkin A."/>
        </authorList>
    </citation>
    <scope>NUCLEOTIDE SEQUENCE</scope>
    <source>
        <strain evidence="2">IEGM 1388</strain>
    </source>
</reference>
<feature type="domain" description="AB hydrolase-1" evidence="1">
    <location>
        <begin position="32"/>
        <end position="264"/>
    </location>
</feature>
<evidence type="ECO:0000313" key="3">
    <source>
        <dbReference type="Proteomes" id="UP001067235"/>
    </source>
</evidence>
<dbReference type="PANTHER" id="PTHR43194:SF2">
    <property type="entry name" value="PEROXISOMAL MEMBRANE PROTEIN LPX1"/>
    <property type="match status" value="1"/>
</dbReference>
<organism evidence="2 3">
    <name type="scientific">Gordonia rubripertincta</name>
    <name type="common">Rhodococcus corallinus</name>
    <dbReference type="NCBI Taxonomy" id="36822"/>
    <lineage>
        <taxon>Bacteria</taxon>
        <taxon>Bacillati</taxon>
        <taxon>Actinomycetota</taxon>
        <taxon>Actinomycetes</taxon>
        <taxon>Mycobacteriales</taxon>
        <taxon>Gordoniaceae</taxon>
        <taxon>Gordonia</taxon>
    </lineage>
</organism>
<dbReference type="Proteomes" id="UP001067235">
    <property type="component" value="Unassembled WGS sequence"/>
</dbReference>
<dbReference type="RefSeq" id="WP_301568993.1">
    <property type="nucleotide sequence ID" value="NZ_JAPWIE010000001.1"/>
</dbReference>